<proteinExistence type="predicted"/>
<gene>
    <name evidence="1" type="ORF">CEXT_197061</name>
</gene>
<dbReference type="EMBL" id="BPLR01009033">
    <property type="protein sequence ID" value="GIY29188.1"/>
    <property type="molecule type" value="Genomic_DNA"/>
</dbReference>
<name>A0AAV4S4U1_CAEEX</name>
<accession>A0AAV4S4U1</accession>
<evidence type="ECO:0000313" key="1">
    <source>
        <dbReference type="EMBL" id="GIY29188.1"/>
    </source>
</evidence>
<evidence type="ECO:0000313" key="2">
    <source>
        <dbReference type="Proteomes" id="UP001054945"/>
    </source>
</evidence>
<keyword evidence="2" id="KW-1185">Reference proteome</keyword>
<dbReference type="Proteomes" id="UP001054945">
    <property type="component" value="Unassembled WGS sequence"/>
</dbReference>
<sequence length="70" mass="8120">MWKKMRTAVPYVTSIFALVRNGGEQIIAFEVSRVCFVWNFRMVGFADDSSSCRRLRMAVEVDDDTRLRKG</sequence>
<dbReference type="AlphaFoldDB" id="A0AAV4S4U1"/>
<organism evidence="1 2">
    <name type="scientific">Caerostris extrusa</name>
    <name type="common">Bark spider</name>
    <name type="synonym">Caerostris bankana</name>
    <dbReference type="NCBI Taxonomy" id="172846"/>
    <lineage>
        <taxon>Eukaryota</taxon>
        <taxon>Metazoa</taxon>
        <taxon>Ecdysozoa</taxon>
        <taxon>Arthropoda</taxon>
        <taxon>Chelicerata</taxon>
        <taxon>Arachnida</taxon>
        <taxon>Araneae</taxon>
        <taxon>Araneomorphae</taxon>
        <taxon>Entelegynae</taxon>
        <taxon>Araneoidea</taxon>
        <taxon>Araneidae</taxon>
        <taxon>Caerostris</taxon>
    </lineage>
</organism>
<protein>
    <submittedName>
        <fullName evidence="1">Uncharacterized protein</fullName>
    </submittedName>
</protein>
<reference evidence="1 2" key="1">
    <citation type="submission" date="2021-06" db="EMBL/GenBank/DDBJ databases">
        <title>Caerostris extrusa draft genome.</title>
        <authorList>
            <person name="Kono N."/>
            <person name="Arakawa K."/>
        </authorList>
    </citation>
    <scope>NUCLEOTIDE SEQUENCE [LARGE SCALE GENOMIC DNA]</scope>
</reference>
<comment type="caution">
    <text evidence="1">The sequence shown here is derived from an EMBL/GenBank/DDBJ whole genome shotgun (WGS) entry which is preliminary data.</text>
</comment>